<protein>
    <submittedName>
        <fullName evidence="1">Uncharacterized protein</fullName>
    </submittedName>
</protein>
<dbReference type="AlphaFoldDB" id="A0AAT9GUY8"/>
<name>A0AAT9GUY8_9CREN</name>
<dbReference type="EMBL" id="AP031322">
    <property type="protein sequence ID" value="BFH74638.1"/>
    <property type="molecule type" value="Genomic_DNA"/>
</dbReference>
<organism evidence="1">
    <name type="scientific">Sulfurisphaera javensis</name>
    <dbReference type="NCBI Taxonomy" id="2049879"/>
    <lineage>
        <taxon>Archaea</taxon>
        <taxon>Thermoproteota</taxon>
        <taxon>Thermoprotei</taxon>
        <taxon>Sulfolobales</taxon>
        <taxon>Sulfolobaceae</taxon>
        <taxon>Sulfurisphaera</taxon>
    </lineage>
</organism>
<sequence>MKDKEYKSLKENYSYVVAEDEVVRCRRCGKPFDNKKKIMRVSSLLNIPTEELEYCNECKQTITAEKILKNWKERFGEIRRSKI</sequence>
<reference evidence="1" key="1">
    <citation type="submission" date="2024-03" db="EMBL/GenBank/DDBJ databases">
        <title>Complete genome sequence of Sulfurisphaera javensis strain KD-1.</title>
        <authorList>
            <person name="Sakai H."/>
            <person name="Nur N."/>
            <person name="Suwanto A."/>
            <person name="Kurosawa N."/>
        </authorList>
    </citation>
    <scope>NUCLEOTIDE SEQUENCE</scope>
    <source>
        <strain evidence="1">KD-1</strain>
    </source>
</reference>
<accession>A0AAT9GUY8</accession>
<dbReference type="KEGG" id="sjv:SJAV_25820"/>
<proteinExistence type="predicted"/>
<dbReference type="GeneID" id="92355538"/>
<evidence type="ECO:0000313" key="1">
    <source>
        <dbReference type="EMBL" id="BFH74638.1"/>
    </source>
</evidence>
<dbReference type="RefSeq" id="WP_369610134.1">
    <property type="nucleotide sequence ID" value="NZ_AP031322.1"/>
</dbReference>
<gene>
    <name evidence="1" type="ORF">SJAV_25820</name>
</gene>